<evidence type="ECO:0000313" key="2">
    <source>
        <dbReference type="Proteomes" id="UP000886883"/>
    </source>
</evidence>
<organism evidence="1 2">
    <name type="scientific">Candidatus Eisenbergiella merdigallinarum</name>
    <dbReference type="NCBI Taxonomy" id="2838552"/>
    <lineage>
        <taxon>Bacteria</taxon>
        <taxon>Bacillati</taxon>
        <taxon>Bacillota</taxon>
        <taxon>Clostridia</taxon>
        <taxon>Lachnospirales</taxon>
        <taxon>Lachnospiraceae</taxon>
        <taxon>Eisenbergiella</taxon>
    </lineage>
</organism>
<dbReference type="GO" id="GO:0016853">
    <property type="term" value="F:isomerase activity"/>
    <property type="evidence" value="ECO:0007669"/>
    <property type="project" value="InterPro"/>
</dbReference>
<dbReference type="InterPro" id="IPR008183">
    <property type="entry name" value="Aldose_1/G6P_1-epimerase"/>
</dbReference>
<dbReference type="Gene3D" id="2.70.98.10">
    <property type="match status" value="1"/>
</dbReference>
<dbReference type="AlphaFoldDB" id="A0A9D2MSZ3"/>
<dbReference type="Proteomes" id="UP000886883">
    <property type="component" value="Unassembled WGS sequence"/>
</dbReference>
<dbReference type="InterPro" id="IPR037481">
    <property type="entry name" value="LacX"/>
</dbReference>
<protein>
    <submittedName>
        <fullName evidence="1">Aldose 1-epimerase family protein</fullName>
    </submittedName>
</protein>
<comment type="caution">
    <text evidence="1">The sequence shown here is derived from an EMBL/GenBank/DDBJ whole genome shotgun (WGS) entry which is preliminary data.</text>
</comment>
<dbReference type="SUPFAM" id="SSF74650">
    <property type="entry name" value="Galactose mutarotase-like"/>
    <property type="match status" value="1"/>
</dbReference>
<accession>A0A9D2MSZ3</accession>
<reference evidence="1" key="1">
    <citation type="journal article" date="2021" name="PeerJ">
        <title>Extensive microbial diversity within the chicken gut microbiome revealed by metagenomics and culture.</title>
        <authorList>
            <person name="Gilroy R."/>
            <person name="Ravi A."/>
            <person name="Getino M."/>
            <person name="Pursley I."/>
            <person name="Horton D.L."/>
            <person name="Alikhan N.F."/>
            <person name="Baker D."/>
            <person name="Gharbi K."/>
            <person name="Hall N."/>
            <person name="Watson M."/>
            <person name="Adriaenssens E.M."/>
            <person name="Foster-Nyarko E."/>
            <person name="Jarju S."/>
            <person name="Secka A."/>
            <person name="Antonio M."/>
            <person name="Oren A."/>
            <person name="Chaudhuri R.R."/>
            <person name="La Ragione R."/>
            <person name="Hildebrand F."/>
            <person name="Pallen M.J."/>
        </authorList>
    </citation>
    <scope>NUCLEOTIDE SEQUENCE</scope>
    <source>
        <strain evidence="1">USAMLcec3-2134</strain>
    </source>
</reference>
<dbReference type="CDD" id="cd09024">
    <property type="entry name" value="Aldose_epim_lacX"/>
    <property type="match status" value="1"/>
</dbReference>
<proteinExistence type="predicted"/>
<dbReference type="GO" id="GO:0030246">
    <property type="term" value="F:carbohydrate binding"/>
    <property type="evidence" value="ECO:0007669"/>
    <property type="project" value="InterPro"/>
</dbReference>
<name>A0A9D2MSZ3_9FIRM</name>
<dbReference type="EMBL" id="DWXE01000037">
    <property type="protein sequence ID" value="HJB91617.1"/>
    <property type="molecule type" value="Genomic_DNA"/>
</dbReference>
<dbReference type="Pfam" id="PF01263">
    <property type="entry name" value="Aldose_epim"/>
    <property type="match status" value="1"/>
</dbReference>
<dbReference type="InterPro" id="IPR011013">
    <property type="entry name" value="Gal_mutarotase_sf_dom"/>
</dbReference>
<evidence type="ECO:0000313" key="1">
    <source>
        <dbReference type="EMBL" id="HJB91617.1"/>
    </source>
</evidence>
<dbReference type="InterPro" id="IPR014718">
    <property type="entry name" value="GH-type_carb-bd"/>
</dbReference>
<dbReference type="GO" id="GO:0005975">
    <property type="term" value="P:carbohydrate metabolic process"/>
    <property type="evidence" value="ECO:0007669"/>
    <property type="project" value="InterPro"/>
</dbReference>
<sequence length="291" mass="33312">MIYTIENEALKVQISDRGAELMSIQTKDGTEYLWQGDEAYWGDRALNLFPYIARLTEGKYTLDGRTYHMDIHGFVKGSVLEVQEQEADRIVFRLTQSEETLKQYPFDFVYRIRYELEGSRLSVVFSVENPNGRTMYFGIGGHPGFFVPMEEGLAFEDYYLQFDEEKNPVRVGISPTCFVDGNDREYPLAEGGKLPLAHSLFDDDAIVLRDMAKAVTIKSDCGSKAVRVEYPGMDYLGIWHMPHTDAPYVCIEPWSSLPSRQDVVEDLSTQPGLVHLPAGETYENRWVIRIF</sequence>
<gene>
    <name evidence="1" type="ORF">H9763_09185</name>
</gene>
<reference evidence="1" key="2">
    <citation type="submission" date="2021-04" db="EMBL/GenBank/DDBJ databases">
        <authorList>
            <person name="Gilroy R."/>
        </authorList>
    </citation>
    <scope>NUCLEOTIDE SEQUENCE</scope>
    <source>
        <strain evidence="1">USAMLcec3-2134</strain>
    </source>
</reference>